<evidence type="ECO:0000313" key="2">
    <source>
        <dbReference type="Proteomes" id="UP001183809"/>
    </source>
</evidence>
<comment type="caution">
    <text evidence="1">The sequence shown here is derived from an EMBL/GenBank/DDBJ whole genome shotgun (WGS) entry which is preliminary data.</text>
</comment>
<dbReference type="Proteomes" id="UP001183809">
    <property type="component" value="Unassembled WGS sequence"/>
</dbReference>
<organism evidence="1 2">
    <name type="scientific">Streptomyces gibsoniae</name>
    <dbReference type="NCBI Taxonomy" id="3075529"/>
    <lineage>
        <taxon>Bacteria</taxon>
        <taxon>Bacillati</taxon>
        <taxon>Actinomycetota</taxon>
        <taxon>Actinomycetes</taxon>
        <taxon>Kitasatosporales</taxon>
        <taxon>Streptomycetaceae</taxon>
        <taxon>Streptomyces</taxon>
    </lineage>
</organism>
<proteinExistence type="predicted"/>
<accession>A0ABU2U6D3</accession>
<keyword evidence="2" id="KW-1185">Reference proteome</keyword>
<reference evidence="2" key="1">
    <citation type="submission" date="2023-07" db="EMBL/GenBank/DDBJ databases">
        <title>30 novel species of actinomycetes from the DSMZ collection.</title>
        <authorList>
            <person name="Nouioui I."/>
        </authorList>
    </citation>
    <scope>NUCLEOTIDE SEQUENCE [LARGE SCALE GENOMIC DNA]</scope>
    <source>
        <strain evidence="2">DSM 41699</strain>
    </source>
</reference>
<dbReference type="RefSeq" id="WP_311699982.1">
    <property type="nucleotide sequence ID" value="NZ_JAVREY010000077.1"/>
</dbReference>
<gene>
    <name evidence="1" type="ORF">RM764_37085</name>
</gene>
<sequence>MTVHDVARSLPDIPVLRDICRSMAMVEAVLNPDGERYYSFSAKWSETEEIASMRNGSGDEFDVIFSEAGVYVRGFDHESPMSPYVNGAPWPGVVDSVPRVFGHHVLEPAFTDGGIPSVTACLWREAGSDRWAAGEIDFPEGYQDPDGAAWLFDLLTTPTPEKFKEFAEDYYEIPVNIGAVRRVYDLRPLDRETARALNSTVPLSTVAAAAAEIGYATDLSA</sequence>
<protein>
    <submittedName>
        <fullName evidence="1">Uncharacterized protein</fullName>
    </submittedName>
</protein>
<dbReference type="EMBL" id="JAVREY010000077">
    <property type="protein sequence ID" value="MDT0468537.1"/>
    <property type="molecule type" value="Genomic_DNA"/>
</dbReference>
<name>A0ABU2U6D3_9ACTN</name>
<evidence type="ECO:0000313" key="1">
    <source>
        <dbReference type="EMBL" id="MDT0468537.1"/>
    </source>
</evidence>